<dbReference type="Proteomes" id="UP000321514">
    <property type="component" value="Unassembled WGS sequence"/>
</dbReference>
<proteinExistence type="predicted"/>
<name>A0A511T444_MYXFU</name>
<reference evidence="3 4" key="1">
    <citation type="submission" date="2016-10" db="EMBL/GenBank/DDBJ databases">
        <authorList>
            <person name="Varghese N."/>
            <person name="Submissions S."/>
        </authorList>
    </citation>
    <scope>NUCLEOTIDE SEQUENCE [LARGE SCALE GENOMIC DNA]</scope>
    <source>
        <strain evidence="3 4">DSM 16525</strain>
    </source>
</reference>
<dbReference type="AlphaFoldDB" id="A0A511T444"/>
<comment type="caution">
    <text evidence="2">The sequence shown here is derived from an EMBL/GenBank/DDBJ whole genome shotgun (WGS) entry which is preliminary data.</text>
</comment>
<dbReference type="EMBL" id="BJXR01000028">
    <property type="protein sequence ID" value="GEN08332.1"/>
    <property type="molecule type" value="Genomic_DNA"/>
</dbReference>
<evidence type="ECO:0000313" key="5">
    <source>
        <dbReference type="Proteomes" id="UP000321514"/>
    </source>
</evidence>
<feature type="chain" id="PRO_5022745637" description="Lipoprotein" evidence="1">
    <location>
        <begin position="18"/>
        <end position="462"/>
    </location>
</feature>
<evidence type="ECO:0000313" key="2">
    <source>
        <dbReference type="EMBL" id="GEN08332.1"/>
    </source>
</evidence>
<keyword evidence="1" id="KW-0732">Signal</keyword>
<keyword evidence="4" id="KW-1185">Reference proteome</keyword>
<protein>
    <recommendedName>
        <fullName evidence="6">Lipoprotein</fullName>
    </recommendedName>
</protein>
<organism evidence="2 5">
    <name type="scientific">Myxococcus fulvus</name>
    <dbReference type="NCBI Taxonomy" id="33"/>
    <lineage>
        <taxon>Bacteria</taxon>
        <taxon>Pseudomonadati</taxon>
        <taxon>Myxococcota</taxon>
        <taxon>Myxococcia</taxon>
        <taxon>Myxococcales</taxon>
        <taxon>Cystobacterineae</taxon>
        <taxon>Myxococcaceae</taxon>
        <taxon>Myxococcus</taxon>
    </lineage>
</organism>
<accession>A0A511T444</accession>
<dbReference type="EMBL" id="FOIB01000006">
    <property type="protein sequence ID" value="SEU21206.1"/>
    <property type="molecule type" value="Genomic_DNA"/>
</dbReference>
<gene>
    <name evidence="2" type="ORF">MFU01_33690</name>
    <name evidence="3" type="ORF">SAMN05443572_106242</name>
</gene>
<evidence type="ECO:0008006" key="6">
    <source>
        <dbReference type="Google" id="ProtNLM"/>
    </source>
</evidence>
<dbReference type="RefSeq" id="WP_074956128.1">
    <property type="nucleotide sequence ID" value="NZ_BJXR01000028.1"/>
</dbReference>
<evidence type="ECO:0000313" key="4">
    <source>
        <dbReference type="Proteomes" id="UP000183760"/>
    </source>
</evidence>
<dbReference type="OrthoDB" id="5379962at2"/>
<sequence length="462" mass="50801">MLLVLLGVLLSAKPAPAAKVFVPCPQATPEWTAAHERLVALDAKLESLPEGVDGKPGVAALRELLSSRCFELSREVDEPVPEDVSLLALKDWWRRGGRTWVESYLELGKPGVRTVVLPPTVREVLMLDTVKPDHRLAPWLCALADSACMKETEPWAVRAEASFAANREEQAKHLASIADADAAGEGYGPAFCEKEARKKAKRWRYPAWRLCLSSHGASVRMLPLTGLRVPSEGWLVLRGRRGHYSFCDEVRAYHLGTGTAWVSQSCSELALYEDAERIGRVDVKTTDANRQARVAVGTVSRDALRELTWMLLLSGELDDVRRLTPIRQPVPQGFAIEWRELPDDFTVVGGVSGGVVWGNTGQTVLRWTWFPPERGEPLSGELTWPEASDPADDHADTLVVALEKTFQAGCPTRPAPLDLLDFTRPTPVNRVDAPEGVAQVQDARVTALRDWKPPPGCAVPGK</sequence>
<feature type="signal peptide" evidence="1">
    <location>
        <begin position="1"/>
        <end position="17"/>
    </location>
</feature>
<evidence type="ECO:0000256" key="1">
    <source>
        <dbReference type="SAM" id="SignalP"/>
    </source>
</evidence>
<evidence type="ECO:0000313" key="3">
    <source>
        <dbReference type="EMBL" id="SEU21206.1"/>
    </source>
</evidence>
<reference evidence="2 5" key="2">
    <citation type="submission" date="2019-07" db="EMBL/GenBank/DDBJ databases">
        <title>Whole genome shotgun sequence of Myxococcus fulvus NBRC 100333.</title>
        <authorList>
            <person name="Hosoyama A."/>
            <person name="Uohara A."/>
            <person name="Ohji S."/>
            <person name="Ichikawa N."/>
        </authorList>
    </citation>
    <scope>NUCLEOTIDE SEQUENCE [LARGE SCALE GENOMIC DNA]</scope>
    <source>
        <strain evidence="2 5">NBRC 100333</strain>
    </source>
</reference>
<dbReference type="Proteomes" id="UP000183760">
    <property type="component" value="Unassembled WGS sequence"/>
</dbReference>